<dbReference type="Proteomes" id="UP001524642">
    <property type="component" value="Unassembled WGS sequence"/>
</dbReference>
<dbReference type="RefSeq" id="WP_257715122.1">
    <property type="nucleotide sequence ID" value="NZ_JANJOU010000003.1"/>
</dbReference>
<evidence type="ECO:0008006" key="3">
    <source>
        <dbReference type="Google" id="ProtNLM"/>
    </source>
</evidence>
<name>A0ABT1X135_9PROT</name>
<sequence>MEEPGPDPIIPAAPALSGQARRDAALRAARDMAALCGLDLRHFRYPGREPDPKYGPAALTAACEVVDLFGPLGPGDGPHGQDEALHGRIRAAYAHRTWMARYKALNAAFLVHEDGRSIPAPVSGQEALVLGSVPFQHLQITPCLDGGRLLLLVSIGYMPVGLFHPVERLFLVLTDFRLDMRGTLRTVLEGFLLRPLPWAGWLRRATRGGLRRAFLIGDNRPSHYLRQSLAYLDEQEAAILGFGEKGGMLLVAPDLCAMDPFAVFPTLASLDRLSVGSDRLTDTVLLSGLDAHRVYRFGGYPDAAWLSVRLAPLIEGVPPGPSGRFRVMISLDAERQRVVNAVEAFRYVLRRLGAACAAAGLELEVVWDGWTLSGPPTPKDKEVMGRIEAMAAAITEGLEVPLAEQMRIFGRSAAGKVPVLARCDLALTTRGTGAMITSWLLRRPTITFHHPRAGASWDYLDRSTVTDVDPRAIGEPPADDPLAARHQRFTLAPWGLEEALGRALEGRLALPPLQEATL</sequence>
<proteinExistence type="predicted"/>
<gene>
    <name evidence="1" type="ORF">NRP21_05210</name>
</gene>
<accession>A0ABT1X135</accession>
<reference evidence="1 2" key="1">
    <citation type="submission" date="2022-06" db="EMBL/GenBank/DDBJ databases">
        <title>Roseomonas CN29.</title>
        <authorList>
            <person name="Cheng Y."/>
            <person name="He X."/>
        </authorList>
    </citation>
    <scope>NUCLEOTIDE SEQUENCE [LARGE SCALE GENOMIC DNA]</scope>
    <source>
        <strain evidence="1 2">CN29</strain>
    </source>
</reference>
<keyword evidence="2" id="KW-1185">Reference proteome</keyword>
<comment type="caution">
    <text evidence="1">The sequence shown here is derived from an EMBL/GenBank/DDBJ whole genome shotgun (WGS) entry which is preliminary data.</text>
</comment>
<protein>
    <recommendedName>
        <fullName evidence="3">Piwi domain-containing protein</fullName>
    </recommendedName>
</protein>
<organism evidence="1 2">
    <name type="scientific">Roseomonas populi</name>
    <dbReference type="NCBI Taxonomy" id="3121582"/>
    <lineage>
        <taxon>Bacteria</taxon>
        <taxon>Pseudomonadati</taxon>
        <taxon>Pseudomonadota</taxon>
        <taxon>Alphaproteobacteria</taxon>
        <taxon>Acetobacterales</taxon>
        <taxon>Roseomonadaceae</taxon>
        <taxon>Roseomonas</taxon>
    </lineage>
</organism>
<dbReference type="EMBL" id="JANJOU010000003">
    <property type="protein sequence ID" value="MCR0981444.1"/>
    <property type="molecule type" value="Genomic_DNA"/>
</dbReference>
<evidence type="ECO:0000313" key="1">
    <source>
        <dbReference type="EMBL" id="MCR0981444.1"/>
    </source>
</evidence>
<evidence type="ECO:0000313" key="2">
    <source>
        <dbReference type="Proteomes" id="UP001524642"/>
    </source>
</evidence>